<keyword evidence="5 14" id="KW-1003">Cell membrane</keyword>
<dbReference type="GO" id="GO:0008360">
    <property type="term" value="P:regulation of cell shape"/>
    <property type="evidence" value="ECO:0007669"/>
    <property type="project" value="UniProtKB-KW"/>
</dbReference>
<name>A0A538U269_UNCEI</name>
<comment type="similarity">
    <text evidence="2 14">Belongs to the UppP family.</text>
</comment>
<dbReference type="GO" id="GO:0005886">
    <property type="term" value="C:plasma membrane"/>
    <property type="evidence" value="ECO:0007669"/>
    <property type="project" value="UniProtKB-SubCell"/>
</dbReference>
<keyword evidence="6 14" id="KW-0812">Transmembrane</keyword>
<comment type="subcellular location">
    <subcellularLocation>
        <location evidence="1 14">Cell membrane</location>
        <topology evidence="1 14">Multi-pass membrane protein</topology>
    </subcellularLocation>
</comment>
<keyword evidence="14" id="KW-0573">Peptidoglycan synthesis</keyword>
<dbReference type="GO" id="GO:0071555">
    <property type="term" value="P:cell wall organization"/>
    <property type="evidence" value="ECO:0007669"/>
    <property type="project" value="UniProtKB-KW"/>
</dbReference>
<dbReference type="Pfam" id="PF02673">
    <property type="entry name" value="BacA"/>
    <property type="match status" value="1"/>
</dbReference>
<evidence type="ECO:0000256" key="4">
    <source>
        <dbReference type="ARBA" id="ARBA00021581"/>
    </source>
</evidence>
<dbReference type="HAMAP" id="MF_01006">
    <property type="entry name" value="Undec_diphosphatase"/>
    <property type="match status" value="1"/>
</dbReference>
<proteinExistence type="inferred from homology"/>
<keyword evidence="14" id="KW-0133">Cell shape</keyword>
<evidence type="ECO:0000256" key="13">
    <source>
        <dbReference type="ARBA" id="ARBA00047594"/>
    </source>
</evidence>
<sequence length="273" mass="29526">MLACRAMSPVQAALLGVIQGLTEFLPISSSAHLYLVPTLLHWRYAGVAFDVALHWGTLLALVLAFWRDWWNLARAPFVGSSQERADAIATWLKLAVASVPAAIAGVLLEPYTERWLRSLPLQAATLAVFGFLLWWVDRVRPQRPPPASPLALPPWGTCLLMGVAQSLALVPGVSRSGVTITAGRATGTARVEAARLSFLLATPITFGAGLLEWRHLSPDLPATTLAIGVAASAITGFFAIRGLLRWLARAGFGWFFAYRAVLASILLIVTLRR</sequence>
<accession>A0A538U269</accession>
<dbReference type="PANTHER" id="PTHR30622">
    <property type="entry name" value="UNDECAPRENYL-DIPHOSPHATASE"/>
    <property type="match status" value="1"/>
</dbReference>
<feature type="transmembrane region" description="Helical" evidence="14">
    <location>
        <begin position="220"/>
        <end position="240"/>
    </location>
</feature>
<evidence type="ECO:0000256" key="12">
    <source>
        <dbReference type="ARBA" id="ARBA00032932"/>
    </source>
</evidence>
<evidence type="ECO:0000256" key="7">
    <source>
        <dbReference type="ARBA" id="ARBA00022801"/>
    </source>
</evidence>
<comment type="caution">
    <text evidence="15">The sequence shown here is derived from an EMBL/GenBank/DDBJ whole genome shotgun (WGS) entry which is preliminary data.</text>
</comment>
<evidence type="ECO:0000256" key="3">
    <source>
        <dbReference type="ARBA" id="ARBA00012374"/>
    </source>
</evidence>
<keyword evidence="7 14" id="KW-0378">Hydrolase</keyword>
<evidence type="ECO:0000256" key="1">
    <source>
        <dbReference type="ARBA" id="ARBA00004651"/>
    </source>
</evidence>
<evidence type="ECO:0000256" key="10">
    <source>
        <dbReference type="ARBA" id="ARBA00023251"/>
    </source>
</evidence>
<dbReference type="EMBL" id="VBPA01000246">
    <property type="protein sequence ID" value="TMQ69996.1"/>
    <property type="molecule type" value="Genomic_DNA"/>
</dbReference>
<evidence type="ECO:0000313" key="15">
    <source>
        <dbReference type="EMBL" id="TMQ69996.1"/>
    </source>
</evidence>
<evidence type="ECO:0000256" key="9">
    <source>
        <dbReference type="ARBA" id="ARBA00023136"/>
    </source>
</evidence>
<evidence type="ECO:0000256" key="5">
    <source>
        <dbReference type="ARBA" id="ARBA00022475"/>
    </source>
</evidence>
<feature type="transmembrane region" description="Helical" evidence="14">
    <location>
        <begin position="193"/>
        <end position="213"/>
    </location>
</feature>
<comment type="catalytic activity">
    <reaction evidence="13 14">
        <text>di-trans,octa-cis-undecaprenyl diphosphate + H2O = di-trans,octa-cis-undecaprenyl phosphate + phosphate + H(+)</text>
        <dbReference type="Rhea" id="RHEA:28094"/>
        <dbReference type="ChEBI" id="CHEBI:15377"/>
        <dbReference type="ChEBI" id="CHEBI:15378"/>
        <dbReference type="ChEBI" id="CHEBI:43474"/>
        <dbReference type="ChEBI" id="CHEBI:58405"/>
        <dbReference type="ChEBI" id="CHEBI:60392"/>
        <dbReference type="EC" id="3.6.1.27"/>
    </reaction>
</comment>
<dbReference type="AlphaFoldDB" id="A0A538U269"/>
<feature type="transmembrane region" description="Helical" evidence="14">
    <location>
        <begin position="119"/>
        <end position="136"/>
    </location>
</feature>
<comment type="function">
    <text evidence="14">Catalyzes the dephosphorylation of undecaprenyl diphosphate (UPP). Confers resistance to bacitracin.</text>
</comment>
<feature type="transmembrane region" description="Helical" evidence="14">
    <location>
        <begin position="87"/>
        <end position="107"/>
    </location>
</feature>
<keyword evidence="8 14" id="KW-1133">Transmembrane helix</keyword>
<evidence type="ECO:0000313" key="16">
    <source>
        <dbReference type="Proteomes" id="UP000319836"/>
    </source>
</evidence>
<keyword evidence="9 14" id="KW-0472">Membrane</keyword>
<dbReference type="GO" id="GO:0046677">
    <property type="term" value="P:response to antibiotic"/>
    <property type="evidence" value="ECO:0007669"/>
    <property type="project" value="UniProtKB-UniRule"/>
</dbReference>
<protein>
    <recommendedName>
        <fullName evidence="4 14">Undecaprenyl-diphosphatase</fullName>
        <ecNumber evidence="3 14">3.6.1.27</ecNumber>
    </recommendedName>
    <alternativeName>
        <fullName evidence="12 14">Bacitracin resistance protein</fullName>
    </alternativeName>
    <alternativeName>
        <fullName evidence="11 14">Undecaprenyl pyrophosphate phosphatase</fullName>
    </alternativeName>
</protein>
<dbReference type="PANTHER" id="PTHR30622:SF4">
    <property type="entry name" value="UNDECAPRENYL-DIPHOSPHATASE"/>
    <property type="match status" value="1"/>
</dbReference>
<dbReference type="Proteomes" id="UP000319836">
    <property type="component" value="Unassembled WGS sequence"/>
</dbReference>
<dbReference type="InterPro" id="IPR003824">
    <property type="entry name" value="UppP"/>
</dbReference>
<comment type="miscellaneous">
    <text evidence="14">Bacitracin is thought to be involved in the inhibition of peptidoglycan synthesis by sequestering undecaprenyl diphosphate, thereby reducing the pool of lipid carrier available.</text>
</comment>
<evidence type="ECO:0000256" key="14">
    <source>
        <dbReference type="HAMAP-Rule" id="MF_01006"/>
    </source>
</evidence>
<feature type="transmembrane region" description="Helical" evidence="14">
    <location>
        <begin position="252"/>
        <end position="271"/>
    </location>
</feature>
<dbReference type="GO" id="GO:0050380">
    <property type="term" value="F:undecaprenyl-diphosphatase activity"/>
    <property type="evidence" value="ECO:0007669"/>
    <property type="project" value="UniProtKB-UniRule"/>
</dbReference>
<evidence type="ECO:0000256" key="2">
    <source>
        <dbReference type="ARBA" id="ARBA00010621"/>
    </source>
</evidence>
<evidence type="ECO:0000256" key="6">
    <source>
        <dbReference type="ARBA" id="ARBA00022692"/>
    </source>
</evidence>
<feature type="transmembrane region" description="Helical" evidence="14">
    <location>
        <begin position="148"/>
        <end position="173"/>
    </location>
</feature>
<reference evidence="15 16" key="1">
    <citation type="journal article" date="2019" name="Nat. Microbiol.">
        <title>Mediterranean grassland soil C-N compound turnover is dependent on rainfall and depth, and is mediated by genomically divergent microorganisms.</title>
        <authorList>
            <person name="Diamond S."/>
            <person name="Andeer P.F."/>
            <person name="Li Z."/>
            <person name="Crits-Christoph A."/>
            <person name="Burstein D."/>
            <person name="Anantharaman K."/>
            <person name="Lane K.R."/>
            <person name="Thomas B.C."/>
            <person name="Pan C."/>
            <person name="Northen T.R."/>
            <person name="Banfield J.F."/>
        </authorList>
    </citation>
    <scope>NUCLEOTIDE SEQUENCE [LARGE SCALE GENOMIC DNA]</scope>
    <source>
        <strain evidence="15">WS_10</strain>
    </source>
</reference>
<dbReference type="GO" id="GO:0009252">
    <property type="term" value="P:peptidoglycan biosynthetic process"/>
    <property type="evidence" value="ECO:0007669"/>
    <property type="project" value="UniProtKB-KW"/>
</dbReference>
<dbReference type="EC" id="3.6.1.27" evidence="3 14"/>
<evidence type="ECO:0000256" key="11">
    <source>
        <dbReference type="ARBA" id="ARBA00032707"/>
    </source>
</evidence>
<keyword evidence="14" id="KW-0961">Cell wall biogenesis/degradation</keyword>
<keyword evidence="10 14" id="KW-0046">Antibiotic resistance</keyword>
<organism evidence="15 16">
    <name type="scientific">Eiseniibacteriota bacterium</name>
    <dbReference type="NCBI Taxonomy" id="2212470"/>
    <lineage>
        <taxon>Bacteria</taxon>
        <taxon>Candidatus Eiseniibacteriota</taxon>
    </lineage>
</organism>
<gene>
    <name evidence="14" type="primary">uppP</name>
    <name evidence="15" type="ORF">E6K80_09930</name>
</gene>
<feature type="transmembrane region" description="Helical" evidence="14">
    <location>
        <begin position="12"/>
        <end position="36"/>
    </location>
</feature>
<evidence type="ECO:0000256" key="8">
    <source>
        <dbReference type="ARBA" id="ARBA00022989"/>
    </source>
</evidence>
<feature type="transmembrane region" description="Helical" evidence="14">
    <location>
        <begin position="42"/>
        <end position="66"/>
    </location>
</feature>